<evidence type="ECO:0000256" key="6">
    <source>
        <dbReference type="ARBA" id="ARBA00022763"/>
    </source>
</evidence>
<comment type="cofactor">
    <cofactor evidence="1">
        <name>Mg(2+)</name>
        <dbReference type="ChEBI" id="CHEBI:18420"/>
    </cofactor>
</comment>
<evidence type="ECO:0000256" key="11">
    <source>
        <dbReference type="ARBA" id="ARBA00038905"/>
    </source>
</evidence>
<keyword evidence="7 12" id="KW-0378">Hydrolase</keyword>
<name>A0ABS9HF83_9ACTN</name>
<evidence type="ECO:0000256" key="4">
    <source>
        <dbReference type="ARBA" id="ARBA00022705"/>
    </source>
</evidence>
<evidence type="ECO:0000256" key="10">
    <source>
        <dbReference type="ARBA" id="ARBA00035861"/>
    </source>
</evidence>
<protein>
    <recommendedName>
        <fullName evidence="11">8-oxo-dGTP diphosphatase</fullName>
        <ecNumber evidence="11">3.6.1.55</ecNumber>
    </recommendedName>
</protein>
<evidence type="ECO:0000256" key="8">
    <source>
        <dbReference type="ARBA" id="ARBA00022842"/>
    </source>
</evidence>
<keyword evidence="4" id="KW-0235">DNA replication</keyword>
<evidence type="ECO:0000256" key="12">
    <source>
        <dbReference type="RuleBase" id="RU003476"/>
    </source>
</evidence>
<comment type="caution">
    <text evidence="14">The sequence shown here is derived from an EMBL/GenBank/DDBJ whole genome shotgun (WGS) entry which is preliminary data.</text>
</comment>
<keyword evidence="15" id="KW-1185">Reference proteome</keyword>
<dbReference type="Proteomes" id="UP001201161">
    <property type="component" value="Unassembled WGS sequence"/>
</dbReference>
<dbReference type="PROSITE" id="PS00893">
    <property type="entry name" value="NUDIX_BOX"/>
    <property type="match status" value="1"/>
</dbReference>
<evidence type="ECO:0000256" key="1">
    <source>
        <dbReference type="ARBA" id="ARBA00001946"/>
    </source>
</evidence>
<evidence type="ECO:0000259" key="13">
    <source>
        <dbReference type="PROSITE" id="PS51462"/>
    </source>
</evidence>
<comment type="catalytic activity">
    <reaction evidence="10">
        <text>8-oxo-dGTP + H2O = 8-oxo-dGMP + diphosphate + H(+)</text>
        <dbReference type="Rhea" id="RHEA:31575"/>
        <dbReference type="ChEBI" id="CHEBI:15377"/>
        <dbReference type="ChEBI" id="CHEBI:15378"/>
        <dbReference type="ChEBI" id="CHEBI:33019"/>
        <dbReference type="ChEBI" id="CHEBI:63224"/>
        <dbReference type="ChEBI" id="CHEBI:77896"/>
        <dbReference type="EC" id="3.6.1.55"/>
    </reaction>
</comment>
<dbReference type="PANTHER" id="PTHR47707">
    <property type="entry name" value="8-OXO-DGTP DIPHOSPHATASE"/>
    <property type="match status" value="1"/>
</dbReference>
<keyword evidence="5" id="KW-0479">Metal-binding</keyword>
<evidence type="ECO:0000313" key="14">
    <source>
        <dbReference type="EMBL" id="MCF6378743.1"/>
    </source>
</evidence>
<reference evidence="14 15" key="1">
    <citation type="submission" date="2022-01" db="EMBL/GenBank/DDBJ databases">
        <title>Nocardioides sp. nov., an actinomycete isolated from mining soil.</title>
        <authorList>
            <person name="Liu L."/>
        </authorList>
    </citation>
    <scope>NUCLEOTIDE SEQUENCE [LARGE SCALE GENOMIC DNA]</scope>
    <source>
        <strain evidence="14 15">KLBMP 9356</strain>
    </source>
</reference>
<evidence type="ECO:0000256" key="3">
    <source>
        <dbReference type="ARBA" id="ARBA00022457"/>
    </source>
</evidence>
<dbReference type="InterPro" id="IPR020084">
    <property type="entry name" value="NUDIX_hydrolase_CS"/>
</dbReference>
<organism evidence="14 15">
    <name type="scientific">Nocardioides potassii</name>
    <dbReference type="NCBI Taxonomy" id="2911371"/>
    <lineage>
        <taxon>Bacteria</taxon>
        <taxon>Bacillati</taxon>
        <taxon>Actinomycetota</taxon>
        <taxon>Actinomycetes</taxon>
        <taxon>Propionibacteriales</taxon>
        <taxon>Nocardioidaceae</taxon>
        <taxon>Nocardioides</taxon>
    </lineage>
</organism>
<dbReference type="PANTHER" id="PTHR47707:SF1">
    <property type="entry name" value="NUDIX HYDROLASE FAMILY PROTEIN"/>
    <property type="match status" value="1"/>
</dbReference>
<keyword evidence="3" id="KW-0515">Mutator protein</keyword>
<evidence type="ECO:0000256" key="2">
    <source>
        <dbReference type="ARBA" id="ARBA00005582"/>
    </source>
</evidence>
<proteinExistence type="inferred from homology"/>
<dbReference type="RefSeq" id="WP_236402814.1">
    <property type="nucleotide sequence ID" value="NZ_JAKJHZ010000009.1"/>
</dbReference>
<dbReference type="SUPFAM" id="SSF55811">
    <property type="entry name" value="Nudix"/>
    <property type="match status" value="1"/>
</dbReference>
<dbReference type="EC" id="3.6.1.55" evidence="11"/>
<keyword evidence="9" id="KW-0234">DNA repair</keyword>
<accession>A0ABS9HF83</accession>
<evidence type="ECO:0000256" key="7">
    <source>
        <dbReference type="ARBA" id="ARBA00022801"/>
    </source>
</evidence>
<feature type="domain" description="Nudix hydrolase" evidence="13">
    <location>
        <begin position="1"/>
        <end position="130"/>
    </location>
</feature>
<dbReference type="Pfam" id="PF00293">
    <property type="entry name" value="NUDIX"/>
    <property type="match status" value="1"/>
</dbReference>
<keyword evidence="6" id="KW-0227">DNA damage</keyword>
<evidence type="ECO:0000256" key="9">
    <source>
        <dbReference type="ARBA" id="ARBA00023204"/>
    </source>
</evidence>
<dbReference type="InterPro" id="IPR020476">
    <property type="entry name" value="Nudix_hydrolase"/>
</dbReference>
<sequence length="131" mass="14463">MVRVVVGALVEDGRVLLVHRRPDKHAFPDTWDLPGGVREDGETELEALVRELREELGVEADVDSVVHLCRVEVTPVRAPVSLSAWLVHGWRGTPANLAPEEHDDLRWSRADDLPPLAHPDVRGALVRAVPG</sequence>
<comment type="similarity">
    <text evidence="2 12">Belongs to the Nudix hydrolase family.</text>
</comment>
<dbReference type="InterPro" id="IPR000086">
    <property type="entry name" value="NUDIX_hydrolase_dom"/>
</dbReference>
<dbReference type="PRINTS" id="PR00502">
    <property type="entry name" value="NUDIXFAMILY"/>
</dbReference>
<dbReference type="Gene3D" id="3.90.79.10">
    <property type="entry name" value="Nucleoside Triphosphate Pyrophosphohydrolase"/>
    <property type="match status" value="1"/>
</dbReference>
<evidence type="ECO:0000313" key="15">
    <source>
        <dbReference type="Proteomes" id="UP001201161"/>
    </source>
</evidence>
<gene>
    <name evidence="14" type="ORF">L2K70_14105</name>
</gene>
<dbReference type="InterPro" id="IPR015797">
    <property type="entry name" value="NUDIX_hydrolase-like_dom_sf"/>
</dbReference>
<dbReference type="EMBL" id="JAKJHZ010000009">
    <property type="protein sequence ID" value="MCF6378743.1"/>
    <property type="molecule type" value="Genomic_DNA"/>
</dbReference>
<dbReference type="PROSITE" id="PS51462">
    <property type="entry name" value="NUDIX"/>
    <property type="match status" value="1"/>
</dbReference>
<evidence type="ECO:0000256" key="5">
    <source>
        <dbReference type="ARBA" id="ARBA00022723"/>
    </source>
</evidence>
<keyword evidence="8" id="KW-0460">Magnesium</keyword>
<dbReference type="InterPro" id="IPR047127">
    <property type="entry name" value="MutT-like"/>
</dbReference>